<feature type="chain" id="PRO_5014046206" evidence="1">
    <location>
        <begin position="26"/>
        <end position="168"/>
    </location>
</feature>
<dbReference type="GO" id="GO:0006644">
    <property type="term" value="P:phospholipid metabolic process"/>
    <property type="evidence" value="ECO:0007669"/>
    <property type="project" value="InterPro"/>
</dbReference>
<dbReference type="SUPFAM" id="SSF48619">
    <property type="entry name" value="Phospholipase A2, PLA2"/>
    <property type="match status" value="1"/>
</dbReference>
<protein>
    <submittedName>
        <fullName evidence="3">Phospholipase</fullName>
    </submittedName>
</protein>
<evidence type="ECO:0000313" key="5">
    <source>
        <dbReference type="Proteomes" id="UP000078516"/>
    </source>
</evidence>
<feature type="signal peptide" evidence="1">
    <location>
        <begin position="1"/>
        <end position="25"/>
    </location>
</feature>
<keyword evidence="1" id="KW-0732">Signal</keyword>
<proteinExistence type="predicted"/>
<dbReference type="EMBL" id="LWMN01000013">
    <property type="protein sequence ID" value="OAQ55509.1"/>
    <property type="molecule type" value="Genomic_DNA"/>
</dbReference>
<evidence type="ECO:0000313" key="4">
    <source>
        <dbReference type="EMBL" id="OAQ55509.1"/>
    </source>
</evidence>
<keyword evidence="5" id="KW-1185">Reference proteome</keyword>
<evidence type="ECO:0000259" key="2">
    <source>
        <dbReference type="Pfam" id="PF00068"/>
    </source>
</evidence>
<dbReference type="InterPro" id="IPR036444">
    <property type="entry name" value="PLipase_A2_dom_sf"/>
</dbReference>
<gene>
    <name evidence="4" type="ORF">A6E74_08445</name>
    <name evidence="3" type="ORF">ETH01_18820</name>
</gene>
<accession>A0A179ERK0</accession>
<reference evidence="3 6" key="2">
    <citation type="submission" date="2019-07" db="EMBL/GenBank/DDBJ databases">
        <title>Whole genome shotgun sequence of Enterococcus thailandicus NBRC 101867.</title>
        <authorList>
            <person name="Hosoyama A."/>
            <person name="Uohara A."/>
            <person name="Ohji S."/>
            <person name="Ichikawa N."/>
        </authorList>
    </citation>
    <scope>NUCLEOTIDE SEQUENCE [LARGE SCALE GENOMIC DNA]</scope>
    <source>
        <strain evidence="3 6">NBRC 101867</strain>
    </source>
</reference>
<dbReference type="AlphaFoldDB" id="A0A179ERK0"/>
<dbReference type="InterPro" id="IPR016090">
    <property type="entry name" value="PLA2-like_dom"/>
</dbReference>
<dbReference type="PATRIC" id="fig|417368.6.peg.1735"/>
<feature type="domain" description="Phospholipase A2-like central" evidence="2">
    <location>
        <begin position="88"/>
        <end position="144"/>
    </location>
</feature>
<sequence>MKKNILTVLLALTCIFTIGGITATAEVNEKLTPENEDIISVVEQYIYVDNEGNKYFDIESAELDGVEDYIIEIGYVIESFDSTERSISARATFLIYGNYCGYGNAGKGNMPTDDLDTACMYHDYCYIHGGNNTTCNKNFRARLKAIMNSTNKLSYKYAVAAGAYVVFS</sequence>
<reference evidence="4 5" key="1">
    <citation type="submission" date="2016-04" db="EMBL/GenBank/DDBJ databases">
        <title>Draft genome of an Enterococcus thailandicus strain isolated from bovine feces.</title>
        <authorList>
            <person name="Beukers A.G."/>
            <person name="Zaheer R."/>
            <person name="Goji N."/>
            <person name="Cook S.R."/>
            <person name="Amoako K."/>
            <person name="Chaves A.V."/>
            <person name="Ward M.P."/>
            <person name="Mcallister T.A."/>
        </authorList>
    </citation>
    <scope>NUCLEOTIDE SEQUENCE [LARGE SCALE GENOMIC DNA]</scope>
    <source>
        <strain evidence="4 5">F0711D 46</strain>
    </source>
</reference>
<organism evidence="4 5">
    <name type="scientific">Enterococcus thailandicus</name>
    <dbReference type="NCBI Taxonomy" id="417368"/>
    <lineage>
        <taxon>Bacteria</taxon>
        <taxon>Bacillati</taxon>
        <taxon>Bacillota</taxon>
        <taxon>Bacilli</taxon>
        <taxon>Lactobacillales</taxon>
        <taxon>Enterococcaceae</taxon>
        <taxon>Enterococcus</taxon>
    </lineage>
</organism>
<comment type="caution">
    <text evidence="4">The sequence shown here is derived from an EMBL/GenBank/DDBJ whole genome shotgun (WGS) entry which is preliminary data.</text>
</comment>
<evidence type="ECO:0000256" key="1">
    <source>
        <dbReference type="SAM" id="SignalP"/>
    </source>
</evidence>
<dbReference type="Gene3D" id="1.20.90.10">
    <property type="entry name" value="Phospholipase A2 domain"/>
    <property type="match status" value="1"/>
</dbReference>
<evidence type="ECO:0000313" key="3">
    <source>
        <dbReference type="EMBL" id="GEK37595.1"/>
    </source>
</evidence>
<name>A0A179ERK0_ENTTH</name>
<dbReference type="Proteomes" id="UP000321361">
    <property type="component" value="Unassembled WGS sequence"/>
</dbReference>
<dbReference type="Pfam" id="PF00068">
    <property type="entry name" value="Phospholip_A2_1"/>
    <property type="match status" value="1"/>
</dbReference>
<dbReference type="GO" id="GO:0004623">
    <property type="term" value="F:phospholipase A2 activity"/>
    <property type="evidence" value="ECO:0007669"/>
    <property type="project" value="InterPro"/>
</dbReference>
<dbReference type="Proteomes" id="UP000078516">
    <property type="component" value="Unassembled WGS sequence"/>
</dbReference>
<dbReference type="RefSeq" id="WP_067484033.1">
    <property type="nucleotide sequence ID" value="NZ_BJUG01000010.1"/>
</dbReference>
<dbReference type="GO" id="GO:0050482">
    <property type="term" value="P:arachidonate secretion"/>
    <property type="evidence" value="ECO:0007669"/>
    <property type="project" value="InterPro"/>
</dbReference>
<dbReference type="EMBL" id="BJUG01000010">
    <property type="protein sequence ID" value="GEK37595.1"/>
    <property type="molecule type" value="Genomic_DNA"/>
</dbReference>
<evidence type="ECO:0000313" key="6">
    <source>
        <dbReference type="Proteomes" id="UP000321361"/>
    </source>
</evidence>